<dbReference type="EC" id="2.4.-.-" evidence="2"/>
<dbReference type="PANTHER" id="PTHR22916:SF3">
    <property type="entry name" value="UDP-GLCNAC:BETAGAL BETA-1,3-N-ACETYLGLUCOSAMINYLTRANSFERASE-LIKE PROTEIN 1"/>
    <property type="match status" value="1"/>
</dbReference>
<feature type="domain" description="Glycosyltransferase 2-like" evidence="1">
    <location>
        <begin position="8"/>
        <end position="165"/>
    </location>
</feature>
<gene>
    <name evidence="2" type="ORF">VRU48_08470</name>
</gene>
<comment type="caution">
    <text evidence="2">The sequence shown here is derived from an EMBL/GenBank/DDBJ whole genome shotgun (WGS) entry which is preliminary data.</text>
</comment>
<dbReference type="PANTHER" id="PTHR22916">
    <property type="entry name" value="GLYCOSYLTRANSFERASE"/>
    <property type="match status" value="1"/>
</dbReference>
<proteinExistence type="predicted"/>
<accession>A0ABU7I6Y0</accession>
<name>A0ABU7I6Y0_9SPHI</name>
<dbReference type="EMBL" id="JAZDQT010000001">
    <property type="protein sequence ID" value="MEE1945139.1"/>
    <property type="molecule type" value="Genomic_DNA"/>
</dbReference>
<evidence type="ECO:0000313" key="2">
    <source>
        <dbReference type="EMBL" id="MEE1945139.1"/>
    </source>
</evidence>
<dbReference type="Proteomes" id="UP001336835">
    <property type="component" value="Unassembled WGS sequence"/>
</dbReference>
<keyword evidence="2" id="KW-0328">Glycosyltransferase</keyword>
<dbReference type="GO" id="GO:0016757">
    <property type="term" value="F:glycosyltransferase activity"/>
    <property type="evidence" value="ECO:0007669"/>
    <property type="project" value="UniProtKB-KW"/>
</dbReference>
<sequence>MPFKISYVFCTRNRLPYLKFTLGRLIGQLQADEEIIVVDGNSTDGTQAYLDQLFEAKKINQYVTEPDRNQAHGWNKALLMAKGTIVKKIIDDDVFDFRSIRKCADYMLAHPKVDVVISNDLSSRLDNPTEIVKNTRLSQYTNWATKQTSSFTFGDVHLLLRKSALALIGLYNTGYVMIDWEYSLRISYLQANIVYYTGYNALSVFQEQSVSGLKKNDEIAIQSKRAMFFYDYAGDDAEITLWSKIKIAIGKRIFSANAPSMDQKEIDNIKQIYERLYQAIEQINNAEEFDFITAAKINETKS</sequence>
<dbReference type="Gene3D" id="3.90.550.10">
    <property type="entry name" value="Spore Coat Polysaccharide Biosynthesis Protein SpsA, Chain A"/>
    <property type="match status" value="1"/>
</dbReference>
<evidence type="ECO:0000259" key="1">
    <source>
        <dbReference type="Pfam" id="PF00535"/>
    </source>
</evidence>
<dbReference type="Pfam" id="PF00535">
    <property type="entry name" value="Glycos_transf_2"/>
    <property type="match status" value="1"/>
</dbReference>
<evidence type="ECO:0000313" key="3">
    <source>
        <dbReference type="Proteomes" id="UP001336835"/>
    </source>
</evidence>
<keyword evidence="3" id="KW-1185">Reference proteome</keyword>
<dbReference type="InterPro" id="IPR029044">
    <property type="entry name" value="Nucleotide-diphossugar_trans"/>
</dbReference>
<reference evidence="2 3" key="1">
    <citation type="submission" date="2024-01" db="EMBL/GenBank/DDBJ databases">
        <title>Pedobacter sp. nov., isolated from fresh soil.</title>
        <authorList>
            <person name="Le N.T.T."/>
        </authorList>
    </citation>
    <scope>NUCLEOTIDE SEQUENCE [LARGE SCALE GENOMIC DNA]</scope>
    <source>
        <strain evidence="2 3">KR3-3</strain>
    </source>
</reference>
<dbReference type="InterPro" id="IPR001173">
    <property type="entry name" value="Glyco_trans_2-like"/>
</dbReference>
<organism evidence="2 3">
    <name type="scientific">Pedobacter albus</name>
    <dbReference type="NCBI Taxonomy" id="3113905"/>
    <lineage>
        <taxon>Bacteria</taxon>
        <taxon>Pseudomonadati</taxon>
        <taxon>Bacteroidota</taxon>
        <taxon>Sphingobacteriia</taxon>
        <taxon>Sphingobacteriales</taxon>
        <taxon>Sphingobacteriaceae</taxon>
        <taxon>Pedobacter</taxon>
    </lineage>
</organism>
<dbReference type="SUPFAM" id="SSF53448">
    <property type="entry name" value="Nucleotide-diphospho-sugar transferases"/>
    <property type="match status" value="1"/>
</dbReference>
<keyword evidence="2" id="KW-0808">Transferase</keyword>
<protein>
    <submittedName>
        <fullName evidence="2">Glycosyltransferase</fullName>
        <ecNumber evidence="2">2.4.-.-</ecNumber>
    </submittedName>
</protein>
<dbReference type="RefSeq" id="WP_330107488.1">
    <property type="nucleotide sequence ID" value="NZ_JAZDQT010000001.1"/>
</dbReference>